<reference evidence="1 2" key="1">
    <citation type="submission" date="2023-11" db="EMBL/GenBank/DDBJ databases">
        <authorList>
            <person name="Cook R."/>
            <person name="Crisci M."/>
            <person name="Pye H."/>
            <person name="Adriaenssens E."/>
            <person name="Santini J."/>
        </authorList>
    </citation>
    <scope>NUCLEOTIDE SEQUENCE [LARGE SCALE GENOMIC DNA]</scope>
    <source>
        <strain evidence="1">Lak_Megaphage_RVC_JS4_GC31</strain>
    </source>
</reference>
<evidence type="ECO:0000313" key="2">
    <source>
        <dbReference type="Proteomes" id="UP001349343"/>
    </source>
</evidence>
<keyword evidence="2" id="KW-1185">Reference proteome</keyword>
<dbReference type="Proteomes" id="UP001349343">
    <property type="component" value="Segment"/>
</dbReference>
<evidence type="ECO:0000313" key="1">
    <source>
        <dbReference type="EMBL" id="WQJ53028.1"/>
    </source>
</evidence>
<accession>A0ABZ0Z1G2</accession>
<organism evidence="1 2">
    <name type="scientific">phage Lak_Megaphage_RVC_JS4_GC31</name>
    <dbReference type="NCBI Taxonomy" id="3109228"/>
    <lineage>
        <taxon>Viruses</taxon>
        <taxon>Duplodnaviria</taxon>
        <taxon>Heunggongvirae</taxon>
        <taxon>Uroviricota</taxon>
        <taxon>Caudoviricetes</taxon>
        <taxon>Caudoviricetes code 15 clade</taxon>
    </lineage>
</organism>
<dbReference type="EMBL" id="OR769222">
    <property type="protein sequence ID" value="WQJ53028.1"/>
    <property type="molecule type" value="Genomic_DNA"/>
</dbReference>
<name>A0ABZ0Z1G2_9CAUD</name>
<protein>
    <submittedName>
        <fullName evidence="1">Uncharacterized protein</fullName>
    </submittedName>
</protein>
<sequence length="174" mass="19256">MINNPHVKVYENEEGKLIVEGNIVILNNTYDMFPVKIDKVDGSIEWHGCVNCFESGSLTSLKNFPDEVTGNVYISKNEKLKSLSGCPKHIGGSLVCEHCDISDISGLNGVTIKGHFIASHNPITDISVLENTYIGRNIELIDTTWSNFSKENDIKTKNDSSIIIKDETHIGIYG</sequence>
<proteinExistence type="predicted"/>